<evidence type="ECO:0000256" key="6">
    <source>
        <dbReference type="ARBA" id="ARBA00023141"/>
    </source>
</evidence>
<evidence type="ECO:0000313" key="11">
    <source>
        <dbReference type="EMBL" id="QDW67639.1"/>
    </source>
</evidence>
<dbReference type="InterPro" id="IPR011060">
    <property type="entry name" value="RibuloseP-bd_barrel"/>
</dbReference>
<dbReference type="Proteomes" id="UP000316584">
    <property type="component" value="Chromosome"/>
</dbReference>
<evidence type="ECO:0000256" key="2">
    <source>
        <dbReference type="ARBA" id="ARBA00004733"/>
    </source>
</evidence>
<gene>
    <name evidence="9" type="primary">trpA</name>
    <name evidence="11" type="ORF">FPZ22_12760</name>
</gene>
<sequence length="280" mass="28428">MSAAAEVAPRIARRFAALRAAGRKALVPFITAGDPGLDDTVPVMHAMVGAGADAIELGVPFSDPMADGPTIQRSSERALARGAGMAWVLERVREFRRRDDDTPVTLMGYLNPIEIRGAETFAAAAADAGVDGVLLVDLPPEEAAEFRDAFSAHGVALVLLASPTTDPARLEMLCGLAQGYLYYVSMAGVTGDPARLDTAAAAAHLRAIRARSPVPVVVGFGIQDAASAAAMAVDADGVVVGSALVKAMDAAGSGLAAAAAADFLAPLRRALDAGAPGSVG</sequence>
<evidence type="ECO:0000256" key="10">
    <source>
        <dbReference type="RuleBase" id="RU003662"/>
    </source>
</evidence>
<dbReference type="PANTHER" id="PTHR43406:SF1">
    <property type="entry name" value="TRYPTOPHAN SYNTHASE ALPHA CHAIN, CHLOROPLASTIC"/>
    <property type="match status" value="1"/>
</dbReference>
<feature type="active site" description="Proton acceptor" evidence="9">
    <location>
        <position position="67"/>
    </location>
</feature>
<comment type="function">
    <text evidence="1 9">The alpha subunit is responsible for the aldol cleavage of indoleglycerol phosphate to indole and glyceraldehyde 3-phosphate.</text>
</comment>
<accession>A0A518N6U2</accession>
<comment type="subunit">
    <text evidence="3 9">Tetramer of two alpha and two beta chains.</text>
</comment>
<evidence type="ECO:0000256" key="7">
    <source>
        <dbReference type="ARBA" id="ARBA00023239"/>
    </source>
</evidence>
<dbReference type="EC" id="4.2.1.20" evidence="9"/>
<dbReference type="InterPro" id="IPR018204">
    <property type="entry name" value="Trp_synthase_alpha_AS"/>
</dbReference>
<dbReference type="GO" id="GO:0005829">
    <property type="term" value="C:cytosol"/>
    <property type="evidence" value="ECO:0007669"/>
    <property type="project" value="TreeGrafter"/>
</dbReference>
<dbReference type="PANTHER" id="PTHR43406">
    <property type="entry name" value="TRYPTOPHAN SYNTHASE, ALPHA CHAIN"/>
    <property type="match status" value="1"/>
</dbReference>
<dbReference type="AlphaFoldDB" id="A0A518N6U2"/>
<keyword evidence="6 9" id="KW-0057">Aromatic amino acid biosynthesis</keyword>
<keyword evidence="4 9" id="KW-0028">Amino-acid biosynthesis</keyword>
<dbReference type="InterPro" id="IPR002028">
    <property type="entry name" value="Trp_synthase_suA"/>
</dbReference>
<evidence type="ECO:0000313" key="12">
    <source>
        <dbReference type="Proteomes" id="UP000316584"/>
    </source>
</evidence>
<comment type="similarity">
    <text evidence="9 10">Belongs to the TrpA family.</text>
</comment>
<dbReference type="EMBL" id="CP042218">
    <property type="protein sequence ID" value="QDW67639.1"/>
    <property type="molecule type" value="Genomic_DNA"/>
</dbReference>
<keyword evidence="7 9" id="KW-0456">Lyase</keyword>
<evidence type="ECO:0000256" key="5">
    <source>
        <dbReference type="ARBA" id="ARBA00022822"/>
    </source>
</evidence>
<name>A0A518N6U2_9GAMM</name>
<dbReference type="KEGG" id="lug:FPZ22_12760"/>
<evidence type="ECO:0000256" key="9">
    <source>
        <dbReference type="HAMAP-Rule" id="MF_00131"/>
    </source>
</evidence>
<dbReference type="FunFam" id="3.20.20.70:FF:000037">
    <property type="entry name" value="Tryptophan synthase alpha chain"/>
    <property type="match status" value="1"/>
</dbReference>
<dbReference type="UniPathway" id="UPA00035">
    <property type="reaction ID" value="UER00044"/>
</dbReference>
<dbReference type="InterPro" id="IPR013785">
    <property type="entry name" value="Aldolase_TIM"/>
</dbReference>
<dbReference type="CDD" id="cd04724">
    <property type="entry name" value="Tryptophan_synthase_alpha"/>
    <property type="match status" value="1"/>
</dbReference>
<evidence type="ECO:0000256" key="3">
    <source>
        <dbReference type="ARBA" id="ARBA00011270"/>
    </source>
</evidence>
<dbReference type="RefSeq" id="WP_144893541.1">
    <property type="nucleotide sequence ID" value="NZ_CP042218.1"/>
</dbReference>
<comment type="pathway">
    <text evidence="2 9">Amino-acid biosynthesis; L-tryptophan biosynthesis; L-tryptophan from chorismate: step 5/5.</text>
</comment>
<evidence type="ECO:0000256" key="4">
    <source>
        <dbReference type="ARBA" id="ARBA00022605"/>
    </source>
</evidence>
<proteinExistence type="inferred from homology"/>
<dbReference type="SUPFAM" id="SSF51366">
    <property type="entry name" value="Ribulose-phoshate binding barrel"/>
    <property type="match status" value="1"/>
</dbReference>
<dbReference type="Gene3D" id="3.20.20.70">
    <property type="entry name" value="Aldolase class I"/>
    <property type="match status" value="1"/>
</dbReference>
<dbReference type="PROSITE" id="PS00167">
    <property type="entry name" value="TRP_SYNTHASE_ALPHA"/>
    <property type="match status" value="1"/>
</dbReference>
<keyword evidence="12" id="KW-1185">Reference proteome</keyword>
<protein>
    <recommendedName>
        <fullName evidence="9">Tryptophan synthase alpha chain</fullName>
        <ecNumber evidence="9">4.2.1.20</ecNumber>
    </recommendedName>
</protein>
<evidence type="ECO:0000256" key="1">
    <source>
        <dbReference type="ARBA" id="ARBA00003365"/>
    </source>
</evidence>
<feature type="active site" description="Proton acceptor" evidence="9">
    <location>
        <position position="56"/>
    </location>
</feature>
<evidence type="ECO:0000256" key="8">
    <source>
        <dbReference type="ARBA" id="ARBA00049047"/>
    </source>
</evidence>
<keyword evidence="5 9" id="KW-0822">Tryptophan biosynthesis</keyword>
<dbReference type="HAMAP" id="MF_00131">
    <property type="entry name" value="Trp_synth_alpha"/>
    <property type="match status" value="1"/>
</dbReference>
<dbReference type="OrthoDB" id="9804578at2"/>
<dbReference type="GO" id="GO:0004834">
    <property type="term" value="F:tryptophan synthase activity"/>
    <property type="evidence" value="ECO:0007669"/>
    <property type="project" value="UniProtKB-UniRule"/>
</dbReference>
<dbReference type="NCBIfam" id="TIGR00262">
    <property type="entry name" value="trpA"/>
    <property type="match status" value="1"/>
</dbReference>
<reference evidence="11 12" key="1">
    <citation type="submission" date="2019-07" db="EMBL/GenBank/DDBJ databases">
        <title>Full genome sequence of Luteimonas sp. Gr-4.</title>
        <authorList>
            <person name="Im W.-T."/>
        </authorList>
    </citation>
    <scope>NUCLEOTIDE SEQUENCE [LARGE SCALE GENOMIC DNA]</scope>
    <source>
        <strain evidence="11 12">Gr-4</strain>
    </source>
</reference>
<dbReference type="Pfam" id="PF00290">
    <property type="entry name" value="Trp_syntA"/>
    <property type="match status" value="1"/>
</dbReference>
<organism evidence="11 12">
    <name type="scientific">Luteimonas granuli</name>
    <dbReference type="NCBI Taxonomy" id="1176533"/>
    <lineage>
        <taxon>Bacteria</taxon>
        <taxon>Pseudomonadati</taxon>
        <taxon>Pseudomonadota</taxon>
        <taxon>Gammaproteobacteria</taxon>
        <taxon>Lysobacterales</taxon>
        <taxon>Lysobacteraceae</taxon>
        <taxon>Luteimonas</taxon>
    </lineage>
</organism>
<comment type="catalytic activity">
    <reaction evidence="8 9">
        <text>(1S,2R)-1-C-(indol-3-yl)glycerol 3-phosphate + L-serine = D-glyceraldehyde 3-phosphate + L-tryptophan + H2O</text>
        <dbReference type="Rhea" id="RHEA:10532"/>
        <dbReference type="ChEBI" id="CHEBI:15377"/>
        <dbReference type="ChEBI" id="CHEBI:33384"/>
        <dbReference type="ChEBI" id="CHEBI:57912"/>
        <dbReference type="ChEBI" id="CHEBI:58866"/>
        <dbReference type="ChEBI" id="CHEBI:59776"/>
        <dbReference type="EC" id="4.2.1.20"/>
    </reaction>
</comment>